<comment type="caution">
    <text evidence="1">The sequence shown here is derived from an EMBL/GenBank/DDBJ whole genome shotgun (WGS) entry which is preliminary data.</text>
</comment>
<accession>A0ABS8V5J8</accession>
<protein>
    <submittedName>
        <fullName evidence="1">Uncharacterized protein</fullName>
    </submittedName>
</protein>
<organism evidence="1 2">
    <name type="scientific">Datura stramonium</name>
    <name type="common">Jimsonweed</name>
    <name type="synonym">Common thornapple</name>
    <dbReference type="NCBI Taxonomy" id="4076"/>
    <lineage>
        <taxon>Eukaryota</taxon>
        <taxon>Viridiplantae</taxon>
        <taxon>Streptophyta</taxon>
        <taxon>Embryophyta</taxon>
        <taxon>Tracheophyta</taxon>
        <taxon>Spermatophyta</taxon>
        <taxon>Magnoliopsida</taxon>
        <taxon>eudicotyledons</taxon>
        <taxon>Gunneridae</taxon>
        <taxon>Pentapetalae</taxon>
        <taxon>asterids</taxon>
        <taxon>lamiids</taxon>
        <taxon>Solanales</taxon>
        <taxon>Solanaceae</taxon>
        <taxon>Solanoideae</taxon>
        <taxon>Datureae</taxon>
        <taxon>Datura</taxon>
    </lineage>
</organism>
<proteinExistence type="predicted"/>
<keyword evidence="2" id="KW-1185">Reference proteome</keyword>
<feature type="non-terminal residue" evidence="1">
    <location>
        <position position="75"/>
    </location>
</feature>
<reference evidence="1 2" key="1">
    <citation type="journal article" date="2021" name="BMC Genomics">
        <title>Datura genome reveals duplications of psychoactive alkaloid biosynthetic genes and high mutation rate following tissue culture.</title>
        <authorList>
            <person name="Rajewski A."/>
            <person name="Carter-House D."/>
            <person name="Stajich J."/>
            <person name="Litt A."/>
        </authorList>
    </citation>
    <scope>NUCLEOTIDE SEQUENCE [LARGE SCALE GENOMIC DNA]</scope>
    <source>
        <strain evidence="1">AR-01</strain>
    </source>
</reference>
<name>A0ABS8V5J8_DATST</name>
<evidence type="ECO:0000313" key="2">
    <source>
        <dbReference type="Proteomes" id="UP000823775"/>
    </source>
</evidence>
<evidence type="ECO:0000313" key="1">
    <source>
        <dbReference type="EMBL" id="MCD9642333.1"/>
    </source>
</evidence>
<gene>
    <name evidence="1" type="ORF">HAX54_029062</name>
</gene>
<sequence length="75" mass="8047">MPMSIRKMPANRRTLIQPIGIQPIGEPPVMFGESLSGDSPVGAPMIEASTQFTGYCRRTHRCAAESSSPFAVVSP</sequence>
<dbReference type="Proteomes" id="UP000823775">
    <property type="component" value="Unassembled WGS sequence"/>
</dbReference>
<dbReference type="EMBL" id="JACEIK010003592">
    <property type="protein sequence ID" value="MCD9642333.1"/>
    <property type="molecule type" value="Genomic_DNA"/>
</dbReference>